<evidence type="ECO:0000313" key="2">
    <source>
        <dbReference type="Proteomes" id="UP000002812"/>
    </source>
</evidence>
<gene>
    <name evidence="1" type="ORF">Ao3042_09846</name>
</gene>
<protein>
    <submittedName>
        <fullName evidence="1">Uncharacterized protein</fullName>
    </submittedName>
</protein>
<comment type="caution">
    <text evidence="1">The sequence shown here is derived from an EMBL/GenBank/DDBJ whole genome shotgun (WGS) entry which is preliminary data.</text>
</comment>
<sequence length="136" mass="14750">MACVLVRHAGLNISQAGGETLVECLLALISNASRQIGSLPYLIASCIPAKPVLGFFLFVVRYIPLPVIICWYEQAVELDGCGRRPLALSVRICATNRSSRSSGERTNRPGAGWRHMARIGSNVRSADAGRSRRLPC</sequence>
<proteinExistence type="predicted"/>
<dbReference type="EMBL" id="AKHY01000195">
    <property type="protein sequence ID" value="EIT74215.1"/>
    <property type="molecule type" value="Genomic_DNA"/>
</dbReference>
<reference evidence="2" key="2">
    <citation type="submission" date="2012-06" db="EMBL/GenBank/DDBJ databases">
        <title>Comparative genomic analyses of Aspergillus oryzae 3.042 and A. oryzae RIB40 for soy-sauce fermentation.</title>
        <authorList>
            <person name="Zhao G."/>
            <person name="Hou L."/>
            <person name="Wang C."/>
            <person name="Cao X."/>
        </authorList>
    </citation>
    <scope>NUCLEOTIDE SEQUENCE [LARGE SCALE GENOMIC DNA]</scope>
    <source>
        <strain evidence="2">3.042</strain>
    </source>
</reference>
<name>I8TJH9_ASPO3</name>
<reference evidence="1 2" key="1">
    <citation type="journal article" date="2012" name="Eukaryot. Cell">
        <title>Draft genome sequence of Aspergillus oryzae strain 3.042.</title>
        <authorList>
            <person name="Zhao G."/>
            <person name="Yao Y."/>
            <person name="Qi W."/>
            <person name="Wang C."/>
            <person name="Hou L."/>
            <person name="Zeng B."/>
            <person name="Cao X."/>
        </authorList>
    </citation>
    <scope>NUCLEOTIDE SEQUENCE [LARGE SCALE GENOMIC DNA]</scope>
    <source>
        <strain evidence="1 2">3.042</strain>
    </source>
</reference>
<organism evidence="1 2">
    <name type="scientific">Aspergillus oryzae (strain 3.042)</name>
    <name type="common">Yellow koji mold</name>
    <dbReference type="NCBI Taxonomy" id="1160506"/>
    <lineage>
        <taxon>Eukaryota</taxon>
        <taxon>Fungi</taxon>
        <taxon>Dikarya</taxon>
        <taxon>Ascomycota</taxon>
        <taxon>Pezizomycotina</taxon>
        <taxon>Eurotiomycetes</taxon>
        <taxon>Eurotiomycetidae</taxon>
        <taxon>Eurotiales</taxon>
        <taxon>Aspergillaceae</taxon>
        <taxon>Aspergillus</taxon>
        <taxon>Aspergillus subgen. Circumdati</taxon>
    </lineage>
</organism>
<dbReference type="AlphaFoldDB" id="I8TJH9"/>
<dbReference type="HOGENOM" id="CLU_1875008_0_0_1"/>
<dbReference type="Proteomes" id="UP000002812">
    <property type="component" value="Unassembled WGS sequence"/>
</dbReference>
<evidence type="ECO:0000313" key="1">
    <source>
        <dbReference type="EMBL" id="EIT74215.1"/>
    </source>
</evidence>
<accession>I8TJH9</accession>